<organism evidence="2 3">
    <name type="scientific">Gossypium arboreum</name>
    <name type="common">Tree cotton</name>
    <name type="synonym">Gossypium nanking</name>
    <dbReference type="NCBI Taxonomy" id="29729"/>
    <lineage>
        <taxon>Eukaryota</taxon>
        <taxon>Viridiplantae</taxon>
        <taxon>Streptophyta</taxon>
        <taxon>Embryophyta</taxon>
        <taxon>Tracheophyta</taxon>
        <taxon>Spermatophyta</taxon>
        <taxon>Magnoliopsida</taxon>
        <taxon>eudicotyledons</taxon>
        <taxon>Gunneridae</taxon>
        <taxon>Pentapetalae</taxon>
        <taxon>rosids</taxon>
        <taxon>malvids</taxon>
        <taxon>Malvales</taxon>
        <taxon>Malvaceae</taxon>
        <taxon>Malvoideae</taxon>
        <taxon>Gossypium</taxon>
    </lineage>
</organism>
<evidence type="ECO:0000256" key="1">
    <source>
        <dbReference type="SAM" id="MobiDB-lite"/>
    </source>
</evidence>
<reference evidence="2 3" key="1">
    <citation type="submission" date="2023-03" db="EMBL/GenBank/DDBJ databases">
        <title>WGS of Gossypium arboreum.</title>
        <authorList>
            <person name="Yu D."/>
        </authorList>
    </citation>
    <scope>NUCLEOTIDE SEQUENCE [LARGE SCALE GENOMIC DNA]</scope>
    <source>
        <tissue evidence="2">Leaf</tissue>
    </source>
</reference>
<keyword evidence="3" id="KW-1185">Reference proteome</keyword>
<name>A0ABR0QJK8_GOSAR</name>
<accession>A0ABR0QJK8</accession>
<sequence length="88" mass="9777">MGYFKTISSVVEKHGWQIFIFHPDDALTKVKVLIQMNEDIIPSKGAITKQLALRFPGEEMLRHPGSTSTSPPPLNIDTAPSTSHSNFK</sequence>
<feature type="compositionally biased region" description="Polar residues" evidence="1">
    <location>
        <begin position="78"/>
        <end position="88"/>
    </location>
</feature>
<evidence type="ECO:0000313" key="3">
    <source>
        <dbReference type="Proteomes" id="UP001358586"/>
    </source>
</evidence>
<gene>
    <name evidence="2" type="ORF">PVK06_007913</name>
</gene>
<dbReference type="Proteomes" id="UP001358586">
    <property type="component" value="Chromosome 3"/>
</dbReference>
<feature type="region of interest" description="Disordered" evidence="1">
    <location>
        <begin position="60"/>
        <end position="88"/>
    </location>
</feature>
<evidence type="ECO:0000313" key="2">
    <source>
        <dbReference type="EMBL" id="KAK5839148.1"/>
    </source>
</evidence>
<proteinExistence type="predicted"/>
<protein>
    <submittedName>
        <fullName evidence="2">Uncharacterized protein</fullName>
    </submittedName>
</protein>
<dbReference type="EMBL" id="JARKNE010000003">
    <property type="protein sequence ID" value="KAK5839148.1"/>
    <property type="molecule type" value="Genomic_DNA"/>
</dbReference>
<comment type="caution">
    <text evidence="2">The sequence shown here is derived from an EMBL/GenBank/DDBJ whole genome shotgun (WGS) entry which is preliminary data.</text>
</comment>